<comment type="caution">
    <text evidence="2">The sequence shown here is derived from an EMBL/GenBank/DDBJ whole genome shotgun (WGS) entry which is preliminary data.</text>
</comment>
<dbReference type="AlphaFoldDB" id="A0A267FCN9"/>
<evidence type="ECO:0000313" key="3">
    <source>
        <dbReference type="Proteomes" id="UP000215902"/>
    </source>
</evidence>
<feature type="non-terminal residue" evidence="2">
    <location>
        <position position="1"/>
    </location>
</feature>
<evidence type="ECO:0000313" key="2">
    <source>
        <dbReference type="EMBL" id="PAA71526.1"/>
    </source>
</evidence>
<name>A0A267FCN9_9PLAT</name>
<keyword evidence="3" id="KW-1185">Reference proteome</keyword>
<keyword evidence="1" id="KW-0812">Transmembrane</keyword>
<dbReference type="EMBL" id="NIVC01001159">
    <property type="protein sequence ID" value="PAA71526.1"/>
    <property type="molecule type" value="Genomic_DNA"/>
</dbReference>
<proteinExistence type="predicted"/>
<evidence type="ECO:0000256" key="1">
    <source>
        <dbReference type="SAM" id="Phobius"/>
    </source>
</evidence>
<accession>A0A267FCN9</accession>
<feature type="transmembrane region" description="Helical" evidence="1">
    <location>
        <begin position="26"/>
        <end position="44"/>
    </location>
</feature>
<keyword evidence="1" id="KW-1133">Transmembrane helix</keyword>
<keyword evidence="1" id="KW-0472">Membrane</keyword>
<organism evidence="2 3">
    <name type="scientific">Macrostomum lignano</name>
    <dbReference type="NCBI Taxonomy" id="282301"/>
    <lineage>
        <taxon>Eukaryota</taxon>
        <taxon>Metazoa</taxon>
        <taxon>Spiralia</taxon>
        <taxon>Lophotrochozoa</taxon>
        <taxon>Platyhelminthes</taxon>
        <taxon>Rhabditophora</taxon>
        <taxon>Macrostomorpha</taxon>
        <taxon>Macrostomida</taxon>
        <taxon>Macrostomidae</taxon>
        <taxon>Macrostomum</taxon>
    </lineage>
</organism>
<sequence>ATGCSPIVEDTCRAVMSEFDAQVRSWLPFIVLTGICAYAASRVYRWFRPKAVPKPNKQFDEFPNEKRRRAD</sequence>
<reference evidence="2 3" key="1">
    <citation type="submission" date="2017-06" db="EMBL/GenBank/DDBJ databases">
        <title>A platform for efficient transgenesis in Macrostomum lignano, a flatworm model organism for stem cell research.</title>
        <authorList>
            <person name="Berezikov E."/>
        </authorList>
    </citation>
    <scope>NUCLEOTIDE SEQUENCE [LARGE SCALE GENOMIC DNA]</scope>
    <source>
        <strain evidence="2">DV1</strain>
        <tissue evidence="2">Whole organism</tissue>
    </source>
</reference>
<protein>
    <submittedName>
        <fullName evidence="2">Uncharacterized protein</fullName>
    </submittedName>
</protein>
<dbReference type="Proteomes" id="UP000215902">
    <property type="component" value="Unassembled WGS sequence"/>
</dbReference>
<gene>
    <name evidence="2" type="ORF">BOX15_Mlig022667g3</name>
</gene>